<dbReference type="Pfam" id="PF01761">
    <property type="entry name" value="DHQ_synthase"/>
    <property type="match status" value="1"/>
</dbReference>
<feature type="domain" description="3-dehydroquinate synthase C-terminal" evidence="20">
    <location>
        <begin position="186"/>
        <end position="344"/>
    </location>
</feature>
<dbReference type="GO" id="GO:0005737">
    <property type="term" value="C:cytoplasm"/>
    <property type="evidence" value="ECO:0007669"/>
    <property type="project" value="UniProtKB-SubCell"/>
</dbReference>
<evidence type="ECO:0000256" key="1">
    <source>
        <dbReference type="ARBA" id="ARBA00001393"/>
    </source>
</evidence>
<feature type="binding site" evidence="18">
    <location>
        <position position="189"/>
    </location>
    <ligand>
        <name>Zn(2+)</name>
        <dbReference type="ChEBI" id="CHEBI:29105"/>
    </ligand>
</feature>
<keyword evidence="12 18" id="KW-0547">Nucleotide-binding</keyword>
<comment type="pathway">
    <text evidence="5 18">Metabolic intermediate biosynthesis; chorismate biosynthesis; chorismate from D-erythrose 4-phosphate and phosphoenolpyruvate: step 2/7.</text>
</comment>
<evidence type="ECO:0000256" key="13">
    <source>
        <dbReference type="ARBA" id="ARBA00022833"/>
    </source>
</evidence>
<dbReference type="PIRSF" id="PIRSF001455">
    <property type="entry name" value="DHQ_synth"/>
    <property type="match status" value="1"/>
</dbReference>
<dbReference type="SUPFAM" id="SSF56796">
    <property type="entry name" value="Dehydroquinate synthase-like"/>
    <property type="match status" value="1"/>
</dbReference>
<dbReference type="GO" id="GO:0008652">
    <property type="term" value="P:amino acid biosynthetic process"/>
    <property type="evidence" value="ECO:0007669"/>
    <property type="project" value="UniProtKB-KW"/>
</dbReference>
<evidence type="ECO:0000256" key="11">
    <source>
        <dbReference type="ARBA" id="ARBA00022723"/>
    </source>
</evidence>
<evidence type="ECO:0000256" key="7">
    <source>
        <dbReference type="ARBA" id="ARBA00013031"/>
    </source>
</evidence>
<keyword evidence="10 18" id="KW-0028">Amino-acid biosynthesis</keyword>
<dbReference type="RefSeq" id="WP_245860650.1">
    <property type="nucleotide sequence ID" value="NZ_LYXE01000136.1"/>
</dbReference>
<evidence type="ECO:0000256" key="18">
    <source>
        <dbReference type="HAMAP-Rule" id="MF_00110"/>
    </source>
</evidence>
<dbReference type="UniPathway" id="UPA00053">
    <property type="reaction ID" value="UER00085"/>
</dbReference>
<proteinExistence type="inferred from homology"/>
<comment type="subcellular location">
    <subcellularLocation>
        <location evidence="4 18">Cytoplasm</location>
    </subcellularLocation>
</comment>
<comment type="cofactor">
    <cofactor evidence="18">
        <name>Co(2+)</name>
        <dbReference type="ChEBI" id="CHEBI:48828"/>
    </cofactor>
    <cofactor evidence="18">
        <name>Zn(2+)</name>
        <dbReference type="ChEBI" id="CHEBI:29105"/>
    </cofactor>
    <text evidence="18">Binds 1 divalent metal cation per subunit. Can use either Co(2+) or Zn(2+).</text>
</comment>
<evidence type="ECO:0000256" key="15">
    <source>
        <dbReference type="ARBA" id="ARBA00023141"/>
    </source>
</evidence>
<comment type="catalytic activity">
    <reaction evidence="1 18">
        <text>7-phospho-2-dehydro-3-deoxy-D-arabino-heptonate = 3-dehydroquinate + phosphate</text>
        <dbReference type="Rhea" id="RHEA:21968"/>
        <dbReference type="ChEBI" id="CHEBI:32364"/>
        <dbReference type="ChEBI" id="CHEBI:43474"/>
        <dbReference type="ChEBI" id="CHEBI:58394"/>
        <dbReference type="EC" id="4.2.3.4"/>
    </reaction>
</comment>
<dbReference type="GO" id="GO:0009423">
    <property type="term" value="P:chorismate biosynthetic process"/>
    <property type="evidence" value="ECO:0007669"/>
    <property type="project" value="UniProtKB-UniRule"/>
</dbReference>
<evidence type="ECO:0000256" key="9">
    <source>
        <dbReference type="ARBA" id="ARBA00022490"/>
    </source>
</evidence>
<evidence type="ECO:0000256" key="4">
    <source>
        <dbReference type="ARBA" id="ARBA00004496"/>
    </source>
</evidence>
<dbReference type="Pfam" id="PF24621">
    <property type="entry name" value="DHQS_C"/>
    <property type="match status" value="1"/>
</dbReference>
<feature type="binding site" evidence="18">
    <location>
        <begin position="174"/>
        <end position="177"/>
    </location>
    <ligand>
        <name>NAD(+)</name>
        <dbReference type="ChEBI" id="CHEBI:57540"/>
    </ligand>
</feature>
<keyword evidence="13 18" id="KW-0862">Zinc</keyword>
<feature type="binding site" evidence="18">
    <location>
        <position position="147"/>
    </location>
    <ligand>
        <name>NAD(+)</name>
        <dbReference type="ChEBI" id="CHEBI:57540"/>
    </ligand>
</feature>
<feature type="binding site" evidence="18">
    <location>
        <position position="283"/>
    </location>
    <ligand>
        <name>Zn(2+)</name>
        <dbReference type="ChEBI" id="CHEBI:29105"/>
    </ligand>
</feature>
<comment type="function">
    <text evidence="18">Catalyzes the conversion of 3-deoxy-D-arabino-heptulosonate 7-phosphate (DAHP) to dehydroquinate (DHQ).</text>
</comment>
<comment type="similarity">
    <text evidence="6 18">Belongs to the sugar phosphate cyclases superfamily. Dehydroquinate synthase family.</text>
</comment>
<dbReference type="GO" id="GO:0000166">
    <property type="term" value="F:nucleotide binding"/>
    <property type="evidence" value="ECO:0007669"/>
    <property type="project" value="UniProtKB-KW"/>
</dbReference>
<comment type="caution">
    <text evidence="21">The sequence shown here is derived from an EMBL/GenBank/DDBJ whole genome shotgun (WGS) entry which is preliminary data.</text>
</comment>
<dbReference type="GO" id="GO:0046872">
    <property type="term" value="F:metal ion binding"/>
    <property type="evidence" value="ECO:0007669"/>
    <property type="project" value="UniProtKB-KW"/>
</dbReference>
<comment type="cofactor">
    <cofactor evidence="2 18">
        <name>NAD(+)</name>
        <dbReference type="ChEBI" id="CHEBI:57540"/>
    </cofactor>
</comment>
<dbReference type="EC" id="4.2.3.4" evidence="7 18"/>
<feature type="binding site" evidence="18">
    <location>
        <position position="266"/>
    </location>
    <ligand>
        <name>Zn(2+)</name>
        <dbReference type="ChEBI" id="CHEBI:29105"/>
    </ligand>
</feature>
<dbReference type="InterPro" id="IPR030960">
    <property type="entry name" value="DHQS/DOIS_N"/>
</dbReference>
<reference evidence="21 22" key="1">
    <citation type="submission" date="2016-05" db="EMBL/GenBank/DDBJ databases">
        <authorList>
            <person name="Lavstsen T."/>
            <person name="Jespersen J.S."/>
        </authorList>
    </citation>
    <scope>NUCLEOTIDE SEQUENCE [LARGE SCALE GENOMIC DNA]</scope>
    <source>
        <strain evidence="21 22">B7-9</strain>
    </source>
</reference>
<dbReference type="Gene3D" id="1.20.1090.10">
    <property type="entry name" value="Dehydroquinate synthase-like - alpha domain"/>
    <property type="match status" value="1"/>
</dbReference>
<keyword evidence="16 18" id="KW-0456">Lyase</keyword>
<evidence type="ECO:0000259" key="19">
    <source>
        <dbReference type="Pfam" id="PF01761"/>
    </source>
</evidence>
<evidence type="ECO:0000256" key="12">
    <source>
        <dbReference type="ARBA" id="ARBA00022741"/>
    </source>
</evidence>
<dbReference type="InterPro" id="IPR056179">
    <property type="entry name" value="DHQS_C"/>
</dbReference>
<feature type="binding site" evidence="18">
    <location>
        <begin position="110"/>
        <end position="114"/>
    </location>
    <ligand>
        <name>NAD(+)</name>
        <dbReference type="ChEBI" id="CHEBI:57540"/>
    </ligand>
</feature>
<protein>
    <recommendedName>
        <fullName evidence="8 18">3-dehydroquinate synthase</fullName>
        <shortName evidence="18">DHQS</shortName>
        <ecNumber evidence="7 18">4.2.3.4</ecNumber>
    </recommendedName>
</protein>
<evidence type="ECO:0000256" key="5">
    <source>
        <dbReference type="ARBA" id="ARBA00004661"/>
    </source>
</evidence>
<keyword evidence="9 18" id="KW-0963">Cytoplasm</keyword>
<dbReference type="Proteomes" id="UP000220922">
    <property type="component" value="Unassembled WGS sequence"/>
</dbReference>
<dbReference type="Gene3D" id="3.40.50.1970">
    <property type="match status" value="1"/>
</dbReference>
<dbReference type="PANTHER" id="PTHR43622:SF7">
    <property type="entry name" value="3-DEHYDROQUINATE SYNTHASE, CHLOROPLASTIC"/>
    <property type="match status" value="1"/>
</dbReference>
<evidence type="ECO:0000256" key="17">
    <source>
        <dbReference type="ARBA" id="ARBA00023285"/>
    </source>
</evidence>
<dbReference type="HAMAP" id="MF_00110">
    <property type="entry name" value="DHQ_synthase"/>
    <property type="match status" value="1"/>
</dbReference>
<dbReference type="NCBIfam" id="TIGR01357">
    <property type="entry name" value="aroB"/>
    <property type="match status" value="1"/>
</dbReference>
<evidence type="ECO:0000256" key="16">
    <source>
        <dbReference type="ARBA" id="ARBA00023239"/>
    </source>
</evidence>
<evidence type="ECO:0000256" key="10">
    <source>
        <dbReference type="ARBA" id="ARBA00022605"/>
    </source>
</evidence>
<keyword evidence="14 18" id="KW-0520">NAD</keyword>
<gene>
    <name evidence="18" type="primary">aroB</name>
    <name evidence="21" type="ORF">A9Q02_18195</name>
</gene>
<dbReference type="AlphaFoldDB" id="A0A2H3KJY4"/>
<dbReference type="PANTHER" id="PTHR43622">
    <property type="entry name" value="3-DEHYDROQUINATE SYNTHASE"/>
    <property type="match status" value="1"/>
</dbReference>
<dbReference type="InterPro" id="IPR016037">
    <property type="entry name" value="DHQ_synth_AroB"/>
</dbReference>
<comment type="cofactor">
    <cofactor evidence="3">
        <name>Zn(2+)</name>
        <dbReference type="ChEBI" id="CHEBI:29105"/>
    </cofactor>
</comment>
<keyword evidence="22" id="KW-1185">Reference proteome</keyword>
<dbReference type="FunFam" id="3.40.50.1970:FF:000007">
    <property type="entry name" value="Pentafunctional AROM polypeptide"/>
    <property type="match status" value="1"/>
</dbReference>
<evidence type="ECO:0000256" key="3">
    <source>
        <dbReference type="ARBA" id="ARBA00001947"/>
    </source>
</evidence>
<evidence type="ECO:0000256" key="8">
    <source>
        <dbReference type="ARBA" id="ARBA00017684"/>
    </source>
</evidence>
<dbReference type="InterPro" id="IPR030963">
    <property type="entry name" value="DHQ_synth_fam"/>
</dbReference>
<accession>A0A2H3KJY4</accession>
<evidence type="ECO:0000313" key="22">
    <source>
        <dbReference type="Proteomes" id="UP000220922"/>
    </source>
</evidence>
<feature type="binding site" evidence="18">
    <location>
        <begin position="76"/>
        <end position="81"/>
    </location>
    <ligand>
        <name>NAD(+)</name>
        <dbReference type="ChEBI" id="CHEBI:57540"/>
    </ligand>
</feature>
<evidence type="ECO:0000313" key="21">
    <source>
        <dbReference type="EMBL" id="PDV97471.1"/>
    </source>
</evidence>
<keyword evidence="15 18" id="KW-0057">Aromatic amino acid biosynthesis</keyword>
<dbReference type="CDD" id="cd08195">
    <property type="entry name" value="DHQS"/>
    <property type="match status" value="1"/>
</dbReference>
<organism evidence="21 22">
    <name type="scientific">Candidatus Chloroploca asiatica</name>
    <dbReference type="NCBI Taxonomy" id="1506545"/>
    <lineage>
        <taxon>Bacteria</taxon>
        <taxon>Bacillati</taxon>
        <taxon>Chloroflexota</taxon>
        <taxon>Chloroflexia</taxon>
        <taxon>Chloroflexales</taxon>
        <taxon>Chloroflexineae</taxon>
        <taxon>Oscillochloridaceae</taxon>
        <taxon>Candidatus Chloroploca</taxon>
    </lineage>
</organism>
<evidence type="ECO:0000256" key="2">
    <source>
        <dbReference type="ARBA" id="ARBA00001911"/>
    </source>
</evidence>
<feature type="binding site" evidence="18">
    <location>
        <position position="156"/>
    </location>
    <ligand>
        <name>NAD(+)</name>
        <dbReference type="ChEBI" id="CHEBI:57540"/>
    </ligand>
</feature>
<dbReference type="GO" id="GO:0003856">
    <property type="term" value="F:3-dehydroquinate synthase activity"/>
    <property type="evidence" value="ECO:0007669"/>
    <property type="project" value="UniProtKB-UniRule"/>
</dbReference>
<name>A0A2H3KJY4_9CHLR</name>
<dbReference type="InterPro" id="IPR050071">
    <property type="entry name" value="Dehydroquinate_synthase"/>
</dbReference>
<dbReference type="EMBL" id="LYXE01000136">
    <property type="protein sequence ID" value="PDV97471.1"/>
    <property type="molecule type" value="Genomic_DNA"/>
</dbReference>
<dbReference type="GO" id="GO:0009073">
    <property type="term" value="P:aromatic amino acid family biosynthetic process"/>
    <property type="evidence" value="ECO:0007669"/>
    <property type="project" value="UniProtKB-KW"/>
</dbReference>
<evidence type="ECO:0000259" key="20">
    <source>
        <dbReference type="Pfam" id="PF24621"/>
    </source>
</evidence>
<feature type="domain" description="3-dehydroquinate synthase N-terminal" evidence="19">
    <location>
        <begin position="73"/>
        <end position="184"/>
    </location>
</feature>
<feature type="binding site" evidence="18">
    <location>
        <begin position="134"/>
        <end position="135"/>
    </location>
    <ligand>
        <name>NAD(+)</name>
        <dbReference type="ChEBI" id="CHEBI:57540"/>
    </ligand>
</feature>
<evidence type="ECO:0000256" key="6">
    <source>
        <dbReference type="ARBA" id="ARBA00005412"/>
    </source>
</evidence>
<keyword evidence="17 18" id="KW-0170">Cobalt</keyword>
<keyword evidence="11 18" id="KW-0479">Metal-binding</keyword>
<sequence>MDNAAETLMVTMERARYPVLVEAQALTTLPEWLKNLGLRGTLWLVCDEAVAHPYGRPLVAMLRAAGFTVNFTTVPSGEASKSSAQLGLLYDWLISGGVERRDTILALGGGVIGDLAGFAAASVLRGIAVIQLPTTLLAMVDAAVGGKTGINHPLGKNLIGAFHQPQLVLADTATLATLAPRELRAGWAEVIKHGVISDASLFAELEALAVERGWNLAAPGGCWTPDDDDLTMRLTAIIRRAVAVKVGVVSRDEREQGERITLNYGHTIGHAVEALMGYGTLLHGEAVALGMHAAARLALAMKLCSADLVQRQQNVLGAYGLATTMPPELDPSAILALTLRDKKVQARRVRWVLPTAIGHVVIRDDVPEALVRDVLVSR</sequence>
<evidence type="ECO:0000256" key="14">
    <source>
        <dbReference type="ARBA" id="ARBA00023027"/>
    </source>
</evidence>